<accession>A0A1M4YEQ9</accession>
<sequence>MTRQEDSTSASPAKEGACADAATALQSLVELGERLGAILPAYRQAEADMSAVNASRSRFISAMRPAALTALPADRRLFNPGLTPELGRPYSDYAIDRLVSAAVGGRPNLTDEVRKRVEELAFARDGWRRAFTAFELDNGHDVVERGYDAAADEYFGLLDDIATQPAVTLDDFRVKARAWASIAAADDPIRHWADEDGTSTASTILGSLISSLIGEIVAQPEGGAA</sequence>
<reference evidence="1 2" key="1">
    <citation type="submission" date="2016-11" db="EMBL/GenBank/DDBJ databases">
        <authorList>
            <person name="Jaros S."/>
            <person name="Januszkiewicz K."/>
            <person name="Wedrychowicz H."/>
        </authorList>
    </citation>
    <scope>NUCLEOTIDE SEQUENCE [LARGE SCALE GENOMIC DNA]</scope>
    <source>
        <strain evidence="1 2">DSM 19436</strain>
    </source>
</reference>
<dbReference type="AlphaFoldDB" id="A0A1M4YEQ9"/>
<name>A0A1M4YEQ9_9HYPH</name>
<dbReference type="Proteomes" id="UP000184485">
    <property type="component" value="Unassembled WGS sequence"/>
</dbReference>
<proteinExistence type="predicted"/>
<dbReference type="EMBL" id="FQUP01000001">
    <property type="protein sequence ID" value="SHF04267.1"/>
    <property type="molecule type" value="Genomic_DNA"/>
</dbReference>
<dbReference type="STRING" id="1122133.SAMN02745157_1502"/>
<evidence type="ECO:0000313" key="1">
    <source>
        <dbReference type="EMBL" id="SHF04267.1"/>
    </source>
</evidence>
<evidence type="ECO:0000313" key="2">
    <source>
        <dbReference type="Proteomes" id="UP000184485"/>
    </source>
</evidence>
<gene>
    <name evidence="1" type="ORF">SAMN02745157_1502</name>
</gene>
<protein>
    <submittedName>
        <fullName evidence="1">Uncharacterized protein</fullName>
    </submittedName>
</protein>
<organism evidence="1 2">
    <name type="scientific">Kaistia soli DSM 19436</name>
    <dbReference type="NCBI Taxonomy" id="1122133"/>
    <lineage>
        <taxon>Bacteria</taxon>
        <taxon>Pseudomonadati</taxon>
        <taxon>Pseudomonadota</taxon>
        <taxon>Alphaproteobacteria</taxon>
        <taxon>Hyphomicrobiales</taxon>
        <taxon>Kaistiaceae</taxon>
        <taxon>Kaistia</taxon>
    </lineage>
</organism>
<keyword evidence="2" id="KW-1185">Reference proteome</keyword>
<dbReference type="RefSeq" id="WP_073052040.1">
    <property type="nucleotide sequence ID" value="NZ_FQUP01000001.1"/>
</dbReference>